<dbReference type="EMBL" id="AODH01000006">
    <property type="protein sequence ID" value="EUJ41865.1"/>
    <property type="molecule type" value="Genomic_DNA"/>
</dbReference>
<protein>
    <submittedName>
        <fullName evidence="1">Uncharacterized protein</fullName>
    </submittedName>
</protein>
<dbReference type="STRING" id="1265861.BCAMP_01745"/>
<sequence length="127" mass="14736">MKKSTLKKYGQYHKCVFHIHTPASHDYTLIPGGTCSKTLIDYAMKIGFLRENFNEIEDFTYKGFKNQHECLSYLLLANKLVDEEIEIAVVTDHNCIDGFCKLADAIKNFKRKRRKDIKGFSTNNFGY</sequence>
<dbReference type="RefSeq" id="WP_156921089.1">
    <property type="nucleotide sequence ID" value="NZ_AODH01000006.1"/>
</dbReference>
<keyword evidence="2" id="KW-1185">Reference proteome</keyword>
<name>W7CYP1_9LIST</name>
<gene>
    <name evidence="1" type="ORF">BCAMP_01745</name>
</gene>
<accession>W7CYP1</accession>
<dbReference type="OrthoDB" id="9791620at2"/>
<comment type="caution">
    <text evidence="1">The sequence shown here is derived from an EMBL/GenBank/DDBJ whole genome shotgun (WGS) entry which is preliminary data.</text>
</comment>
<organism evidence="1 2">
    <name type="scientific">Brochothrix campestris FSL F6-1037</name>
    <dbReference type="NCBI Taxonomy" id="1265861"/>
    <lineage>
        <taxon>Bacteria</taxon>
        <taxon>Bacillati</taxon>
        <taxon>Bacillota</taxon>
        <taxon>Bacilli</taxon>
        <taxon>Bacillales</taxon>
        <taxon>Listeriaceae</taxon>
        <taxon>Brochothrix</taxon>
    </lineage>
</organism>
<reference evidence="1 2" key="1">
    <citation type="submission" date="2012-12" db="EMBL/GenBank/DDBJ databases">
        <title>Novel taxa of Listeriaceae from agricultural environments in the United States.</title>
        <authorList>
            <person name="den Bakker H.C."/>
            <person name="Allred A."/>
            <person name="Warchocki S."/>
            <person name="Wright E.M."/>
            <person name="Burrell A."/>
            <person name="Nightingale K.K."/>
            <person name="Kephart D."/>
            <person name="Wiedmann M."/>
        </authorList>
    </citation>
    <scope>NUCLEOTIDE SEQUENCE [LARGE SCALE GENOMIC DNA]</scope>
    <source>
        <strain evidence="1 2">FSL F6-1037</strain>
    </source>
</reference>
<dbReference type="Proteomes" id="UP000019243">
    <property type="component" value="Unassembled WGS sequence"/>
</dbReference>
<evidence type="ECO:0000313" key="1">
    <source>
        <dbReference type="EMBL" id="EUJ41865.1"/>
    </source>
</evidence>
<proteinExistence type="predicted"/>
<evidence type="ECO:0000313" key="2">
    <source>
        <dbReference type="Proteomes" id="UP000019243"/>
    </source>
</evidence>
<dbReference type="AlphaFoldDB" id="W7CYP1"/>